<protein>
    <submittedName>
        <fullName evidence="1">Uncharacterized protein</fullName>
    </submittedName>
</protein>
<reference evidence="1" key="1">
    <citation type="submission" date="2023-11" db="EMBL/GenBank/DDBJ databases">
        <authorList>
            <person name="Poullet M."/>
        </authorList>
    </citation>
    <scope>NUCLEOTIDE SEQUENCE</scope>
    <source>
        <strain evidence="1">E1834</strain>
    </source>
</reference>
<organism evidence="1 2">
    <name type="scientific">Meloidogyne enterolobii</name>
    <name type="common">Root-knot nematode worm</name>
    <name type="synonym">Meloidogyne mayaguensis</name>
    <dbReference type="NCBI Taxonomy" id="390850"/>
    <lineage>
        <taxon>Eukaryota</taxon>
        <taxon>Metazoa</taxon>
        <taxon>Ecdysozoa</taxon>
        <taxon>Nematoda</taxon>
        <taxon>Chromadorea</taxon>
        <taxon>Rhabditida</taxon>
        <taxon>Tylenchina</taxon>
        <taxon>Tylenchomorpha</taxon>
        <taxon>Tylenchoidea</taxon>
        <taxon>Meloidogynidae</taxon>
        <taxon>Meloidogyninae</taxon>
        <taxon>Meloidogyne</taxon>
    </lineage>
</organism>
<dbReference type="EMBL" id="CAVMJV010000001">
    <property type="protein sequence ID" value="CAK5007535.1"/>
    <property type="molecule type" value="Genomic_DNA"/>
</dbReference>
<sequence>MSPPFNELARVQEFISFAHKLGVGFEAAFIISLNVRGSELFKYARDNLFIDLEDDLSVACRLCDFYQTGEVFDENMPEMEQFFDDVFVCARSLMESTKLPYHNLYNLGSNYPSVDNFNVHHFIYHVQIDLKWIQPAKSSKFVRSALAHSLCSIYGKDKALTFFRDEIFSTLNFYNRYYKCVIDQESVIHVSEYFKTQNFGRAIAFELLPDKKVASFICDIPYTHRSSVPFYKISIFQLDLGSAVVSDLIKSGGKDEVSFNRITKEMLFVNNFQSYRPGDSYLSLIGTHVGKNELLEWAKNRVKSIADTEINWNVFRCLFEETCALVYFGPGFKIRSIERDDSSGNFTLCVYCDKNKNDSSFLSNIENFLNDYCLTIFEYEPLIFIFDDNLYIVLNSQKDFENILVQLTRSILKGEGFKVIKNGLFEYLLSKSLHESNKNNIYPGTCTICLNYYEGNNCIKLSLCGHFYCDTCLLQLIESSTTFPLRCAHQHCQFLAINDIRKVFGRRFTKIQDLKTFILPLLQRSLYSFVNNNDEFVWCKTTGCHYLIKVNITCQTITCPKCGWLRCGGCGEDVHEGKNCEEARHALLLKDDHLLLKWKEEISEMCRFCPNKNCNMLIERTIEGCNHMECTNCKTHFCWICESFKSDNSRDIYRHMLEIHGSYGVDYANFNMGNYWEPFDYYEDVEHPLPIMTQWMRREAIFRQVGTVKILIKFSLKRTKFSGLYRNGIGLN</sequence>
<proteinExistence type="predicted"/>
<evidence type="ECO:0000313" key="2">
    <source>
        <dbReference type="Proteomes" id="UP001497535"/>
    </source>
</evidence>
<comment type="caution">
    <text evidence="1">The sequence shown here is derived from an EMBL/GenBank/DDBJ whole genome shotgun (WGS) entry which is preliminary data.</text>
</comment>
<gene>
    <name evidence="1" type="ORF">MENTE1834_LOCUS804</name>
</gene>
<evidence type="ECO:0000313" key="1">
    <source>
        <dbReference type="EMBL" id="CAK5007535.1"/>
    </source>
</evidence>
<name>A0ACB0XLJ7_MELEN</name>
<dbReference type="Proteomes" id="UP001497535">
    <property type="component" value="Unassembled WGS sequence"/>
</dbReference>
<accession>A0ACB0XLJ7</accession>
<keyword evidence="2" id="KW-1185">Reference proteome</keyword>